<sequence>MKNLLSISMDGPNVNLKFLNDFQQEHAELHGGRQLINVGSCGLHTLHNSFKTGFSTWNIEKLLRAMHFLFHNVPARREDFTKLTGSSLFPLPFCGHKWVENLPVGERAVEVCPKLKESMLKREGARRGLKRKALEDELEQLKKKKEILRVVCVSLQKDADQLAEQAENKPSTLMAQMITKSNTLRKRYRDKCSELTDVESELESKTSELRHMH</sequence>
<dbReference type="EMBL" id="HAEA01013583">
    <property type="protein sequence ID" value="SBQ42063.1"/>
    <property type="molecule type" value="Transcribed_RNA"/>
</dbReference>
<reference evidence="2" key="1">
    <citation type="submission" date="2016-05" db="EMBL/GenBank/DDBJ databases">
        <authorList>
            <person name="Lavstsen T."/>
            <person name="Jespersen J.S."/>
        </authorList>
    </citation>
    <scope>NUCLEOTIDE SEQUENCE</scope>
    <source>
        <tissue evidence="2">Brain</tissue>
    </source>
</reference>
<feature type="coiled-coil region" evidence="1">
    <location>
        <begin position="131"/>
        <end position="158"/>
    </location>
</feature>
<name>A0A1A8E7Y5_NOTKA</name>
<keyword evidence="1" id="KW-0175">Coiled coil</keyword>
<dbReference type="AlphaFoldDB" id="A0A1A8E7Y5"/>
<evidence type="ECO:0000256" key="1">
    <source>
        <dbReference type="SAM" id="Coils"/>
    </source>
</evidence>
<accession>A0A1A8E7Y5</accession>
<proteinExistence type="predicted"/>
<reference evidence="2" key="2">
    <citation type="submission" date="2016-06" db="EMBL/GenBank/DDBJ databases">
        <title>The genome of a short-lived fish provides insights into sex chromosome evolution and the genetic control of aging.</title>
        <authorList>
            <person name="Reichwald K."/>
            <person name="Felder M."/>
            <person name="Petzold A."/>
            <person name="Koch P."/>
            <person name="Groth M."/>
            <person name="Platzer M."/>
        </authorList>
    </citation>
    <scope>NUCLEOTIDE SEQUENCE</scope>
    <source>
        <tissue evidence="2">Brain</tissue>
    </source>
</reference>
<gene>
    <name evidence="2" type="primary">Nfu_g_1_000880</name>
</gene>
<organism evidence="2">
    <name type="scientific">Nothobranchius kadleci</name>
    <name type="common">African annual killifish</name>
    <dbReference type="NCBI Taxonomy" id="1051664"/>
    <lineage>
        <taxon>Eukaryota</taxon>
        <taxon>Metazoa</taxon>
        <taxon>Chordata</taxon>
        <taxon>Craniata</taxon>
        <taxon>Vertebrata</taxon>
        <taxon>Euteleostomi</taxon>
        <taxon>Actinopterygii</taxon>
        <taxon>Neopterygii</taxon>
        <taxon>Teleostei</taxon>
        <taxon>Neoteleostei</taxon>
        <taxon>Acanthomorphata</taxon>
        <taxon>Ovalentaria</taxon>
        <taxon>Atherinomorphae</taxon>
        <taxon>Cyprinodontiformes</taxon>
        <taxon>Nothobranchiidae</taxon>
        <taxon>Nothobranchius</taxon>
    </lineage>
</organism>
<protein>
    <submittedName>
        <fullName evidence="2">Uncharacterized protein</fullName>
    </submittedName>
</protein>
<evidence type="ECO:0000313" key="2">
    <source>
        <dbReference type="EMBL" id="SBQ42063.1"/>
    </source>
</evidence>